<name>A0A2S9XDW8_9BACT</name>
<dbReference type="InterPro" id="IPR006143">
    <property type="entry name" value="RND_pump_MFP"/>
</dbReference>
<dbReference type="EMBL" id="PVNK01000260">
    <property type="protein sequence ID" value="PRP91052.1"/>
    <property type="molecule type" value="Genomic_DNA"/>
</dbReference>
<dbReference type="Gene3D" id="2.40.50.100">
    <property type="match status" value="1"/>
</dbReference>
<evidence type="ECO:0000259" key="5">
    <source>
        <dbReference type="Pfam" id="PF25954"/>
    </source>
</evidence>
<evidence type="ECO:0000256" key="2">
    <source>
        <dbReference type="SAM" id="Coils"/>
    </source>
</evidence>
<dbReference type="Pfam" id="PF25954">
    <property type="entry name" value="Beta-barrel_RND_2"/>
    <property type="match status" value="1"/>
</dbReference>
<evidence type="ECO:0000256" key="3">
    <source>
        <dbReference type="SAM" id="MobiDB-lite"/>
    </source>
</evidence>
<feature type="compositionally biased region" description="Acidic residues" evidence="3">
    <location>
        <begin position="312"/>
        <end position="321"/>
    </location>
</feature>
<evidence type="ECO:0000259" key="4">
    <source>
        <dbReference type="Pfam" id="PF25917"/>
    </source>
</evidence>
<protein>
    <submittedName>
        <fullName evidence="6">Multidrug resistance protein MdtA</fullName>
    </submittedName>
</protein>
<gene>
    <name evidence="6" type="primary">mdtA_4</name>
    <name evidence="6" type="ORF">ENSA5_59010</name>
</gene>
<feature type="region of interest" description="Disordered" evidence="3">
    <location>
        <begin position="287"/>
        <end position="337"/>
    </location>
</feature>
<organism evidence="6 7">
    <name type="scientific">Enhygromyxa salina</name>
    <dbReference type="NCBI Taxonomy" id="215803"/>
    <lineage>
        <taxon>Bacteria</taxon>
        <taxon>Pseudomonadati</taxon>
        <taxon>Myxococcota</taxon>
        <taxon>Polyangia</taxon>
        <taxon>Nannocystales</taxon>
        <taxon>Nannocystaceae</taxon>
        <taxon>Enhygromyxa</taxon>
    </lineage>
</organism>
<accession>A0A2S9XDW8</accession>
<evidence type="ECO:0000313" key="6">
    <source>
        <dbReference type="EMBL" id="PRP91052.1"/>
    </source>
</evidence>
<evidence type="ECO:0000256" key="1">
    <source>
        <dbReference type="ARBA" id="ARBA00009477"/>
    </source>
</evidence>
<feature type="domain" description="Multidrug resistance protein MdtA-like barrel-sandwich hybrid" evidence="4">
    <location>
        <begin position="71"/>
        <end position="211"/>
    </location>
</feature>
<dbReference type="InterPro" id="IPR058792">
    <property type="entry name" value="Beta-barrel_RND_2"/>
</dbReference>
<dbReference type="Pfam" id="PF25917">
    <property type="entry name" value="BSH_RND"/>
    <property type="match status" value="1"/>
</dbReference>
<dbReference type="RefSeq" id="WP_106395096.1">
    <property type="nucleotide sequence ID" value="NZ_PVNK01000260.1"/>
</dbReference>
<dbReference type="NCBIfam" id="TIGR01730">
    <property type="entry name" value="RND_mfp"/>
    <property type="match status" value="1"/>
</dbReference>
<reference evidence="6 7" key="1">
    <citation type="submission" date="2018-03" db="EMBL/GenBank/DDBJ databases">
        <title>Draft Genome Sequences of the Obligatory Marine Myxobacteria Enhygromyxa salina SWB005.</title>
        <authorList>
            <person name="Poehlein A."/>
            <person name="Moghaddam J.A."/>
            <person name="Harms H."/>
            <person name="Alanjari M."/>
            <person name="Koenig G.M."/>
            <person name="Daniel R."/>
            <person name="Schaeberle T.F."/>
        </authorList>
    </citation>
    <scope>NUCLEOTIDE SEQUENCE [LARGE SCALE GENOMIC DNA]</scope>
    <source>
        <strain evidence="6 7">SWB005</strain>
    </source>
</reference>
<comment type="caution">
    <text evidence="6">The sequence shown here is derived from an EMBL/GenBank/DDBJ whole genome shotgun (WGS) entry which is preliminary data.</text>
</comment>
<dbReference type="Proteomes" id="UP000237968">
    <property type="component" value="Unassembled WGS sequence"/>
</dbReference>
<dbReference type="FunFam" id="2.40.30.170:FF:000010">
    <property type="entry name" value="Efflux RND transporter periplasmic adaptor subunit"/>
    <property type="match status" value="1"/>
</dbReference>
<dbReference type="SUPFAM" id="SSF111369">
    <property type="entry name" value="HlyD-like secretion proteins"/>
    <property type="match status" value="1"/>
</dbReference>
<dbReference type="AlphaFoldDB" id="A0A2S9XDW8"/>
<keyword evidence="2" id="KW-0175">Coiled coil</keyword>
<dbReference type="PANTHER" id="PTHR30469:SF15">
    <property type="entry name" value="HLYD FAMILY OF SECRETION PROTEINS"/>
    <property type="match status" value="1"/>
</dbReference>
<proteinExistence type="inferred from homology"/>
<dbReference type="GO" id="GO:1990281">
    <property type="term" value="C:efflux pump complex"/>
    <property type="evidence" value="ECO:0007669"/>
    <property type="project" value="TreeGrafter"/>
</dbReference>
<dbReference type="InterPro" id="IPR058625">
    <property type="entry name" value="MdtA-like_BSH"/>
</dbReference>
<dbReference type="PROSITE" id="PS51257">
    <property type="entry name" value="PROKAR_LIPOPROTEIN"/>
    <property type="match status" value="1"/>
</dbReference>
<dbReference type="Gene3D" id="2.40.30.170">
    <property type="match status" value="1"/>
</dbReference>
<dbReference type="GO" id="GO:0015562">
    <property type="term" value="F:efflux transmembrane transporter activity"/>
    <property type="evidence" value="ECO:0007669"/>
    <property type="project" value="TreeGrafter"/>
</dbReference>
<dbReference type="PANTHER" id="PTHR30469">
    <property type="entry name" value="MULTIDRUG RESISTANCE PROTEIN MDTA"/>
    <property type="match status" value="1"/>
</dbReference>
<dbReference type="OrthoDB" id="5380662at2"/>
<feature type="region of interest" description="Disordered" evidence="3">
    <location>
        <begin position="25"/>
        <end position="51"/>
    </location>
</feature>
<feature type="coiled-coil region" evidence="2">
    <location>
        <begin position="111"/>
        <end position="169"/>
    </location>
</feature>
<keyword evidence="7" id="KW-1185">Reference proteome</keyword>
<comment type="similarity">
    <text evidence="1">Belongs to the membrane fusion protein (MFP) (TC 8.A.1) family.</text>
</comment>
<dbReference type="Gene3D" id="1.10.287.470">
    <property type="entry name" value="Helix hairpin bin"/>
    <property type="match status" value="1"/>
</dbReference>
<feature type="domain" description="CusB-like beta-barrel" evidence="5">
    <location>
        <begin position="220"/>
        <end position="292"/>
    </location>
</feature>
<evidence type="ECO:0000313" key="7">
    <source>
        <dbReference type="Proteomes" id="UP000237968"/>
    </source>
</evidence>
<sequence length="337" mass="35304">MKPNPWLLALSLGVGLLGCDKQDADSGLPDATGEAAPERVDMPTPAKAAAGEGAYETASHRWVGSVRAKHHVELAPGMTGVIANIAVEEGDTVEAGQQVFRIEGSSVKLAVSQAQAGVAAAELQLAEAERETERTRKLAERGSVGSANLERAEAQVAAAKAGVKQARAATALARSHTADLTVESPISGVVTHKYKNVGEVATMMPPTIVLVIDDLSTIEVRVRVPELKLRELDVGSPVTVSFPALDRTLEVPITRIGNAVDPQTRTIELIIDVDNPDLRIKSGMSVEVELDRPPEPNAAEAEAEPEAKAEAEADAEAEPDSDPVSPTAMIAPKPTPG</sequence>